<dbReference type="SUPFAM" id="SSF56801">
    <property type="entry name" value="Acetyl-CoA synthetase-like"/>
    <property type="match status" value="1"/>
</dbReference>
<feature type="region of interest" description="Disordered" evidence="7">
    <location>
        <begin position="314"/>
        <end position="334"/>
    </location>
</feature>
<evidence type="ECO:0000256" key="7">
    <source>
        <dbReference type="SAM" id="MobiDB-lite"/>
    </source>
</evidence>
<dbReference type="InterPro" id="IPR045851">
    <property type="entry name" value="AMP-bd_C_sf"/>
</dbReference>
<feature type="domain" description="AMP-dependent synthetase/ligase" evidence="8">
    <location>
        <begin position="51"/>
        <end position="440"/>
    </location>
</feature>
<organism evidence="9 10">
    <name type="scientific">Nesterenkonia halobia</name>
    <dbReference type="NCBI Taxonomy" id="37922"/>
    <lineage>
        <taxon>Bacteria</taxon>
        <taxon>Bacillati</taxon>
        <taxon>Actinomycetota</taxon>
        <taxon>Actinomycetes</taxon>
        <taxon>Micrococcales</taxon>
        <taxon>Micrococcaceae</taxon>
        <taxon>Nesterenkonia</taxon>
    </lineage>
</organism>
<dbReference type="Pfam" id="PF00501">
    <property type="entry name" value="AMP-binding"/>
    <property type="match status" value="1"/>
</dbReference>
<dbReference type="Gene3D" id="3.40.50.12780">
    <property type="entry name" value="N-terminal domain of ligase-like"/>
    <property type="match status" value="1"/>
</dbReference>
<keyword evidence="3" id="KW-0276">Fatty acid metabolism</keyword>
<evidence type="ECO:0000256" key="6">
    <source>
        <dbReference type="ARBA" id="ARBA00032875"/>
    </source>
</evidence>
<dbReference type="Gene3D" id="3.30.300.30">
    <property type="match status" value="1"/>
</dbReference>
<evidence type="ECO:0000256" key="1">
    <source>
        <dbReference type="ARBA" id="ARBA00006432"/>
    </source>
</evidence>
<dbReference type="CDD" id="cd05907">
    <property type="entry name" value="VL_LC_FACS_like"/>
    <property type="match status" value="1"/>
</dbReference>
<dbReference type="EMBL" id="BAAAYG010000005">
    <property type="protein sequence ID" value="GAA3285041.1"/>
    <property type="molecule type" value="Genomic_DNA"/>
</dbReference>
<comment type="catalytic activity">
    <reaction evidence="5">
        <text>a long-chain fatty acid + ATP + CoA = a long-chain fatty acyl-CoA + AMP + diphosphate</text>
        <dbReference type="Rhea" id="RHEA:15421"/>
        <dbReference type="ChEBI" id="CHEBI:30616"/>
        <dbReference type="ChEBI" id="CHEBI:33019"/>
        <dbReference type="ChEBI" id="CHEBI:57287"/>
        <dbReference type="ChEBI" id="CHEBI:57560"/>
        <dbReference type="ChEBI" id="CHEBI:83139"/>
        <dbReference type="ChEBI" id="CHEBI:456215"/>
        <dbReference type="EC" id="6.2.1.3"/>
    </reaction>
    <physiologicalReaction direction="left-to-right" evidence="5">
        <dbReference type="Rhea" id="RHEA:15422"/>
    </physiologicalReaction>
</comment>
<comment type="similarity">
    <text evidence="1">Belongs to the ATP-dependent AMP-binding enzyme family.</text>
</comment>
<dbReference type="InterPro" id="IPR000873">
    <property type="entry name" value="AMP-dep_synth/lig_dom"/>
</dbReference>
<evidence type="ECO:0000259" key="8">
    <source>
        <dbReference type="Pfam" id="PF00501"/>
    </source>
</evidence>
<accession>A0ABP6REH0</accession>
<dbReference type="Pfam" id="PF23562">
    <property type="entry name" value="AMP-binding_C_3"/>
    <property type="match status" value="1"/>
</dbReference>
<dbReference type="Proteomes" id="UP001501736">
    <property type="component" value="Unassembled WGS sequence"/>
</dbReference>
<evidence type="ECO:0000256" key="4">
    <source>
        <dbReference type="ARBA" id="ARBA00023098"/>
    </source>
</evidence>
<name>A0ABP6REH0_9MICC</name>
<reference evidence="10" key="1">
    <citation type="journal article" date="2019" name="Int. J. Syst. Evol. Microbiol.">
        <title>The Global Catalogue of Microorganisms (GCM) 10K type strain sequencing project: providing services to taxonomists for standard genome sequencing and annotation.</title>
        <authorList>
            <consortium name="The Broad Institute Genomics Platform"/>
            <consortium name="The Broad Institute Genome Sequencing Center for Infectious Disease"/>
            <person name="Wu L."/>
            <person name="Ma J."/>
        </authorList>
    </citation>
    <scope>NUCLEOTIDE SEQUENCE [LARGE SCALE GENOMIC DNA]</scope>
    <source>
        <strain evidence="10">JCM 11483</strain>
    </source>
</reference>
<evidence type="ECO:0000256" key="5">
    <source>
        <dbReference type="ARBA" id="ARBA00024484"/>
    </source>
</evidence>
<keyword evidence="10" id="KW-1185">Reference proteome</keyword>
<dbReference type="PANTHER" id="PTHR43272:SF32">
    <property type="entry name" value="AMP-DEPENDENT SYNTHETASE_LIGASE DOMAIN-CONTAINING PROTEIN"/>
    <property type="match status" value="1"/>
</dbReference>
<sequence>MATVTADAPITEAATEQVAHPDPATNVTDGVLALCESDPRCPVYAVPNGVGGWVDVTIDSFVGQVRRTARGLIGLGVGVGDRVVVMAPTSYWWAVIDQAIWFAGGVSVPIYETSSPQQVADVVRHAAPRLALVGGAEIAETVRRGVEAAAEGVRVLAVDGDAALRAIAAHGDGVDEATLEAARSAARLDDVATLVYTSGTTGRPKGVRITHRNLAEGAANIVPFARDILGEGPSRTLIFLPLAHVLARAVQLICLHHGIQVAHSPGAARLTEDLASFRPEWMLAVPRVYEKVHQSLQDAARDAGRRQIAESARRTAVEYSQARQRQADGGDGPSAALRAKRALYDRLVYRRLRDRLGGQIRYMVCGASALSPEIAHFFTGAGLPVQEGYGLTESTAPITLNIPGATRLGTVGLPVPGSTVRVADDGEVLLRGSVVFDGYHRDERATAEAFDDAGFFRTGDLGALDEDGYLAITGRKKELLVTAGGKNIHPAPLEERIRLCPLVAHAVVVGDDRPFVAALITLDAEAVASWSAAAGHEEMSLGEAAEHPAVREQVQQAVDAANEAVSRAESVRTFRILPLEFSEETGHVTPSQKLQRHRVIADCAEEIEGIYSR</sequence>
<keyword evidence="2" id="KW-0436">Ligase</keyword>
<dbReference type="InterPro" id="IPR020845">
    <property type="entry name" value="AMP-binding_CS"/>
</dbReference>
<evidence type="ECO:0000256" key="2">
    <source>
        <dbReference type="ARBA" id="ARBA00022598"/>
    </source>
</evidence>
<keyword evidence="4" id="KW-0443">Lipid metabolism</keyword>
<gene>
    <name evidence="9" type="ORF">GCM10020260_16810</name>
</gene>
<proteinExistence type="inferred from homology"/>
<dbReference type="PANTHER" id="PTHR43272">
    <property type="entry name" value="LONG-CHAIN-FATTY-ACID--COA LIGASE"/>
    <property type="match status" value="1"/>
</dbReference>
<dbReference type="PROSITE" id="PS00455">
    <property type="entry name" value="AMP_BINDING"/>
    <property type="match status" value="1"/>
</dbReference>
<protein>
    <recommendedName>
        <fullName evidence="6">Acyl-CoA synthetase</fullName>
    </recommendedName>
</protein>
<comment type="caution">
    <text evidence="9">The sequence shown here is derived from an EMBL/GenBank/DDBJ whole genome shotgun (WGS) entry which is preliminary data.</text>
</comment>
<evidence type="ECO:0000313" key="10">
    <source>
        <dbReference type="Proteomes" id="UP001501736"/>
    </source>
</evidence>
<dbReference type="InterPro" id="IPR042099">
    <property type="entry name" value="ANL_N_sf"/>
</dbReference>
<evidence type="ECO:0000256" key="3">
    <source>
        <dbReference type="ARBA" id="ARBA00022832"/>
    </source>
</evidence>
<evidence type="ECO:0000313" key="9">
    <source>
        <dbReference type="EMBL" id="GAA3285041.1"/>
    </source>
</evidence>